<dbReference type="InterPro" id="IPR010559">
    <property type="entry name" value="Sig_transdc_His_kin_internal"/>
</dbReference>
<dbReference type="EMBL" id="FNID01000005">
    <property type="protein sequence ID" value="SDM80953.1"/>
    <property type="molecule type" value="Genomic_DNA"/>
</dbReference>
<dbReference type="InterPro" id="IPR003594">
    <property type="entry name" value="HATPase_dom"/>
</dbReference>
<dbReference type="GO" id="GO:0000155">
    <property type="term" value="F:phosphorelay sensor kinase activity"/>
    <property type="evidence" value="ECO:0007669"/>
    <property type="project" value="InterPro"/>
</dbReference>
<accession>A0A1G9W9K8</accession>
<keyword evidence="2" id="KW-0597">Phosphoprotein</keyword>
<reference evidence="7 8" key="1">
    <citation type="submission" date="2016-10" db="EMBL/GenBank/DDBJ databases">
        <authorList>
            <person name="de Groot N.N."/>
        </authorList>
    </citation>
    <scope>NUCLEOTIDE SEQUENCE [LARGE SCALE GENOMIC DNA]</scope>
    <source>
        <strain evidence="7 8">CGMCC 1.5012</strain>
    </source>
</reference>
<name>A0A1G9W9K8_9FIRM</name>
<dbReference type="PROSITE" id="PS50885">
    <property type="entry name" value="HAMP"/>
    <property type="match status" value="1"/>
</dbReference>
<keyword evidence="5" id="KW-0812">Transmembrane</keyword>
<dbReference type="PANTHER" id="PTHR34220:SF7">
    <property type="entry name" value="SENSOR HISTIDINE KINASE YPDA"/>
    <property type="match status" value="1"/>
</dbReference>
<dbReference type="Pfam" id="PF00672">
    <property type="entry name" value="HAMP"/>
    <property type="match status" value="1"/>
</dbReference>
<dbReference type="GO" id="GO:0016020">
    <property type="term" value="C:membrane"/>
    <property type="evidence" value="ECO:0007669"/>
    <property type="project" value="UniProtKB-SubCell"/>
</dbReference>
<feature type="transmembrane region" description="Helical" evidence="5">
    <location>
        <begin position="312"/>
        <end position="332"/>
    </location>
</feature>
<dbReference type="Gene3D" id="3.30.565.10">
    <property type="entry name" value="Histidine kinase-like ATPase, C-terminal domain"/>
    <property type="match status" value="1"/>
</dbReference>
<evidence type="ECO:0000256" key="5">
    <source>
        <dbReference type="SAM" id="Phobius"/>
    </source>
</evidence>
<dbReference type="PANTHER" id="PTHR34220">
    <property type="entry name" value="SENSOR HISTIDINE KINASE YPDA"/>
    <property type="match status" value="1"/>
</dbReference>
<evidence type="ECO:0000313" key="7">
    <source>
        <dbReference type="EMBL" id="SDM80953.1"/>
    </source>
</evidence>
<feature type="domain" description="HAMP" evidence="6">
    <location>
        <begin position="338"/>
        <end position="384"/>
    </location>
</feature>
<dbReference type="SUPFAM" id="SSF158472">
    <property type="entry name" value="HAMP domain-like"/>
    <property type="match status" value="1"/>
</dbReference>
<evidence type="ECO:0000256" key="1">
    <source>
        <dbReference type="ARBA" id="ARBA00004370"/>
    </source>
</evidence>
<keyword evidence="8" id="KW-1185">Reference proteome</keyword>
<dbReference type="Gene3D" id="6.10.340.10">
    <property type="match status" value="1"/>
</dbReference>
<dbReference type="Proteomes" id="UP000199182">
    <property type="component" value="Unassembled WGS sequence"/>
</dbReference>
<evidence type="ECO:0000256" key="2">
    <source>
        <dbReference type="ARBA" id="ARBA00022553"/>
    </source>
</evidence>
<dbReference type="Pfam" id="PF02518">
    <property type="entry name" value="HATPase_c"/>
    <property type="match status" value="1"/>
</dbReference>
<evidence type="ECO:0000313" key="8">
    <source>
        <dbReference type="Proteomes" id="UP000199182"/>
    </source>
</evidence>
<evidence type="ECO:0000256" key="3">
    <source>
        <dbReference type="ARBA" id="ARBA00022679"/>
    </source>
</evidence>
<dbReference type="SMART" id="SM00304">
    <property type="entry name" value="HAMP"/>
    <property type="match status" value="1"/>
</dbReference>
<keyword evidence="4 7" id="KW-0418">Kinase</keyword>
<comment type="subcellular location">
    <subcellularLocation>
        <location evidence="1">Membrane</location>
    </subcellularLocation>
</comment>
<feature type="transmembrane region" description="Helical" evidence="5">
    <location>
        <begin position="35"/>
        <end position="55"/>
    </location>
</feature>
<dbReference type="AlphaFoldDB" id="A0A1G9W9K8"/>
<dbReference type="SUPFAM" id="SSF55874">
    <property type="entry name" value="ATPase domain of HSP90 chaperone/DNA topoisomerase II/histidine kinase"/>
    <property type="match status" value="1"/>
</dbReference>
<proteinExistence type="predicted"/>
<dbReference type="SMART" id="SM00387">
    <property type="entry name" value="HATPase_c"/>
    <property type="match status" value="1"/>
</dbReference>
<dbReference type="InterPro" id="IPR003660">
    <property type="entry name" value="HAMP_dom"/>
</dbReference>
<organism evidence="7 8">
    <name type="scientific">Acetanaerobacterium elongatum</name>
    <dbReference type="NCBI Taxonomy" id="258515"/>
    <lineage>
        <taxon>Bacteria</taxon>
        <taxon>Bacillati</taxon>
        <taxon>Bacillota</taxon>
        <taxon>Clostridia</taxon>
        <taxon>Eubacteriales</taxon>
        <taxon>Oscillospiraceae</taxon>
        <taxon>Acetanaerobacterium</taxon>
    </lineage>
</organism>
<keyword evidence="3" id="KW-0808">Transferase</keyword>
<gene>
    <name evidence="7" type="ORF">SAMN05192585_10579</name>
</gene>
<dbReference type="STRING" id="258515.SAMN05192585_10579"/>
<keyword evidence="5" id="KW-0472">Membrane</keyword>
<evidence type="ECO:0000259" key="6">
    <source>
        <dbReference type="PROSITE" id="PS50885"/>
    </source>
</evidence>
<protein>
    <submittedName>
        <fullName evidence="7">Two-component system, sensor histidine kinase YesM</fullName>
    </submittedName>
</protein>
<dbReference type="Pfam" id="PF06580">
    <property type="entry name" value="His_kinase"/>
    <property type="match status" value="1"/>
</dbReference>
<dbReference type="InterPro" id="IPR036890">
    <property type="entry name" value="HATPase_C_sf"/>
</dbReference>
<dbReference type="OrthoDB" id="138378at2"/>
<evidence type="ECO:0000256" key="4">
    <source>
        <dbReference type="ARBA" id="ARBA00022777"/>
    </source>
</evidence>
<dbReference type="RefSeq" id="WP_092638254.1">
    <property type="nucleotide sequence ID" value="NZ_FNID01000005.1"/>
</dbReference>
<dbReference type="CDD" id="cd06225">
    <property type="entry name" value="HAMP"/>
    <property type="match status" value="1"/>
</dbReference>
<sequence length="631" mass="70850">MPKLSFVLQKASFILKKPLQVLYKLYKNLPIRGKFLLVLNSIILIPLITISYISYKNTEDALKAKSVQYSQDILQMVQLRLVDSLSKISDISNDLLADERIYNVVDSLSKDRNSLENYEVDTTVNNILKNILSTRDGALSIGIFPSLSDGFIVNSFSAPGRLKDILDNNRQFYRTIYKSARANAGLPVYVVDENNNVFLVRTMYNHDTYQESGVLVILISPEYLSKAFNGLVSDDVQNLEIVSGNKAILQKVNYSLMGQPDYGKLQGKGWFIDSKYQRLISYSTNADLGWKLVSYVSLSSLYADVYKVRQTIVVACVIAVLLMSLIGVLMSVDFASSIGKLVSGMERVRKGETDVTIALERKDEIGYMGETFNHMISEITTLEKWVFREQLTRKEAELKALQSQINPHFLFNTLETVNWMAILNNVPEISKTITALSSLMEASIMRGDAFIPLSEEFTYIDNFIYILTKRFEDRLTVDKQIDPAALSVVVPKLLIQPLVENAIYHGVENSRGQCRVYIGAQVADQLLCITVEDNGAGMDEQELAALKTQLAVEDNTYFTASGQSKRKGVGLNNVNRRIKLYYGPEYGLDIESKKGEYTRILVKIPLTVKERVNASMKVLTGSAEAVSEEKG</sequence>
<keyword evidence="5" id="KW-1133">Transmembrane helix</keyword>
<dbReference type="InterPro" id="IPR050640">
    <property type="entry name" value="Bact_2-comp_sensor_kinase"/>
</dbReference>